<keyword evidence="5 7" id="KW-0234">DNA repair</keyword>
<comment type="function">
    <text evidence="7">The UvrABC repair system catalyzes the recognition and processing of DNA lesions. UvrC both incises the 5' and 3' sides of the lesion. The N-terminal half is responsible for the 3' incision and the C-terminal half is responsible for the 5' incision.</text>
</comment>
<dbReference type="SUPFAM" id="SSF46600">
    <property type="entry name" value="C-terminal UvrC-binding domain of UvrB"/>
    <property type="match status" value="1"/>
</dbReference>
<evidence type="ECO:0000256" key="2">
    <source>
        <dbReference type="ARBA" id="ARBA00022763"/>
    </source>
</evidence>
<dbReference type="InterPro" id="IPR038476">
    <property type="entry name" value="UvrC_RNase_H_dom_sf"/>
</dbReference>
<dbReference type="SUPFAM" id="SSF47781">
    <property type="entry name" value="RuvA domain 2-like"/>
    <property type="match status" value="1"/>
</dbReference>
<dbReference type="GO" id="GO:0009432">
    <property type="term" value="P:SOS response"/>
    <property type="evidence" value="ECO:0007669"/>
    <property type="project" value="UniProtKB-UniRule"/>
</dbReference>
<dbReference type="Gene3D" id="1.10.150.20">
    <property type="entry name" value="5' to 3' exonuclease, C-terminal subdomain"/>
    <property type="match status" value="1"/>
</dbReference>
<dbReference type="InterPro" id="IPR000305">
    <property type="entry name" value="GIY-YIG_endonuc"/>
</dbReference>
<dbReference type="GO" id="GO:0006289">
    <property type="term" value="P:nucleotide-excision repair"/>
    <property type="evidence" value="ECO:0007669"/>
    <property type="project" value="UniProtKB-UniRule"/>
</dbReference>
<dbReference type="Gene3D" id="3.30.420.340">
    <property type="entry name" value="UvrC, RNAse H endonuclease domain"/>
    <property type="match status" value="1"/>
</dbReference>
<evidence type="ECO:0000313" key="11">
    <source>
        <dbReference type="Proteomes" id="UP000601055"/>
    </source>
</evidence>
<dbReference type="Pfam" id="PF22920">
    <property type="entry name" value="UvrC_RNaseH"/>
    <property type="match status" value="1"/>
</dbReference>
<dbReference type="InterPro" id="IPR001162">
    <property type="entry name" value="UvrC_RNase_H_dom"/>
</dbReference>
<dbReference type="AlphaFoldDB" id="A0A923E277"/>
<evidence type="ECO:0000256" key="4">
    <source>
        <dbReference type="ARBA" id="ARBA00022881"/>
    </source>
</evidence>
<evidence type="ECO:0000259" key="9">
    <source>
        <dbReference type="PROSITE" id="PS50165"/>
    </source>
</evidence>
<dbReference type="PROSITE" id="PS50164">
    <property type="entry name" value="GIY_YIG"/>
    <property type="match status" value="1"/>
</dbReference>
<organism evidence="10 11">
    <name type="scientific">Pedobacter planticolens</name>
    <dbReference type="NCBI Taxonomy" id="2679964"/>
    <lineage>
        <taxon>Bacteria</taxon>
        <taxon>Pseudomonadati</taxon>
        <taxon>Bacteroidota</taxon>
        <taxon>Sphingobacteriia</taxon>
        <taxon>Sphingobacteriales</taxon>
        <taxon>Sphingobacteriaceae</taxon>
        <taxon>Pedobacter</taxon>
    </lineage>
</organism>
<keyword evidence="1 7" id="KW-0963">Cytoplasm</keyword>
<comment type="subcellular location">
    <subcellularLocation>
        <location evidence="7">Cytoplasm</location>
    </subcellularLocation>
</comment>
<name>A0A923E277_9SPHI</name>
<gene>
    <name evidence="7" type="primary">uvrC</name>
    <name evidence="10" type="ORF">GM921_14385</name>
</gene>
<evidence type="ECO:0000256" key="1">
    <source>
        <dbReference type="ARBA" id="ARBA00022490"/>
    </source>
</evidence>
<dbReference type="Pfam" id="PF08459">
    <property type="entry name" value="UvrC_RNaseH_dom"/>
    <property type="match status" value="1"/>
</dbReference>
<dbReference type="GO" id="GO:0009380">
    <property type="term" value="C:excinuclease repair complex"/>
    <property type="evidence" value="ECO:0007669"/>
    <property type="project" value="InterPro"/>
</dbReference>
<keyword evidence="11" id="KW-1185">Reference proteome</keyword>
<dbReference type="InterPro" id="IPR047296">
    <property type="entry name" value="GIY-YIG_UvrC_Cho"/>
</dbReference>
<dbReference type="PROSITE" id="PS50165">
    <property type="entry name" value="UVRC"/>
    <property type="match status" value="1"/>
</dbReference>
<feature type="domain" description="UvrC family homology region profile" evidence="9">
    <location>
        <begin position="270"/>
        <end position="475"/>
    </location>
</feature>
<dbReference type="SUPFAM" id="SSF82771">
    <property type="entry name" value="GIY-YIG endonuclease"/>
    <property type="match status" value="1"/>
</dbReference>
<dbReference type="Gene3D" id="3.40.1440.10">
    <property type="entry name" value="GIY-YIG endonuclease"/>
    <property type="match status" value="1"/>
</dbReference>
<dbReference type="Pfam" id="PF01541">
    <property type="entry name" value="GIY-YIG"/>
    <property type="match status" value="1"/>
</dbReference>
<evidence type="ECO:0000256" key="5">
    <source>
        <dbReference type="ARBA" id="ARBA00023204"/>
    </source>
</evidence>
<evidence type="ECO:0000313" key="10">
    <source>
        <dbReference type="EMBL" id="MBB2146688.1"/>
    </source>
</evidence>
<dbReference type="RefSeq" id="WP_182923330.1">
    <property type="nucleotide sequence ID" value="NZ_WNXD01000002.1"/>
</dbReference>
<evidence type="ECO:0000259" key="8">
    <source>
        <dbReference type="PROSITE" id="PS50164"/>
    </source>
</evidence>
<comment type="caution">
    <text evidence="10">The sequence shown here is derived from an EMBL/GenBank/DDBJ whole genome shotgun (WGS) entry which is preliminary data.</text>
</comment>
<evidence type="ECO:0000256" key="3">
    <source>
        <dbReference type="ARBA" id="ARBA00022769"/>
    </source>
</evidence>
<dbReference type="PANTHER" id="PTHR30562">
    <property type="entry name" value="UVRC/OXIDOREDUCTASE"/>
    <property type="match status" value="1"/>
</dbReference>
<dbReference type="GO" id="GO:0009381">
    <property type="term" value="F:excinuclease ABC activity"/>
    <property type="evidence" value="ECO:0007669"/>
    <property type="project" value="UniProtKB-UniRule"/>
</dbReference>
<dbReference type="Proteomes" id="UP000601055">
    <property type="component" value="Unassembled WGS sequence"/>
</dbReference>
<comment type="subunit">
    <text evidence="7">Interacts with UvrB in an incision complex.</text>
</comment>
<protein>
    <recommendedName>
        <fullName evidence="7">UvrABC system protein C</fullName>
        <shortName evidence="7">Protein UvrC</shortName>
    </recommendedName>
    <alternativeName>
        <fullName evidence="7">Excinuclease ABC subunit C</fullName>
    </alternativeName>
</protein>
<dbReference type="PANTHER" id="PTHR30562:SF1">
    <property type="entry name" value="UVRABC SYSTEM PROTEIN C"/>
    <property type="match status" value="1"/>
</dbReference>
<dbReference type="SMART" id="SM00465">
    <property type="entry name" value="GIYc"/>
    <property type="match status" value="1"/>
</dbReference>
<evidence type="ECO:0000256" key="7">
    <source>
        <dbReference type="HAMAP-Rule" id="MF_00203"/>
    </source>
</evidence>
<evidence type="ECO:0000256" key="6">
    <source>
        <dbReference type="ARBA" id="ARBA00023236"/>
    </source>
</evidence>
<dbReference type="CDD" id="cd10434">
    <property type="entry name" value="GIY-YIG_UvrC_Cho"/>
    <property type="match status" value="1"/>
</dbReference>
<dbReference type="InterPro" id="IPR036876">
    <property type="entry name" value="UVR_dom_sf"/>
</dbReference>
<reference evidence="10" key="1">
    <citation type="submission" date="2019-11" db="EMBL/GenBank/DDBJ databases">
        <title>Description of Pedobacter sp. LMG 31464T.</title>
        <authorList>
            <person name="Carlier A."/>
            <person name="Qi S."/>
            <person name="Vandamme P."/>
        </authorList>
    </citation>
    <scope>NUCLEOTIDE SEQUENCE</scope>
    <source>
        <strain evidence="10">LMG 31464</strain>
    </source>
</reference>
<dbReference type="HAMAP" id="MF_00203">
    <property type="entry name" value="UvrC"/>
    <property type="match status" value="1"/>
</dbReference>
<feature type="domain" description="GIY-YIG" evidence="8">
    <location>
        <begin position="15"/>
        <end position="95"/>
    </location>
</feature>
<keyword evidence="3 7" id="KW-0228">DNA excision</keyword>
<dbReference type="InterPro" id="IPR004791">
    <property type="entry name" value="UvrC"/>
</dbReference>
<dbReference type="InterPro" id="IPR050066">
    <property type="entry name" value="UvrABC_protein_C"/>
</dbReference>
<sequence length="599" mass="69367">MSAFDHKKALADIPHKPGVYQYFDEEDLLIYIGKAKDLRNRVGSYFNQDKHQINGKTKVLVSKIRRISFTIVDTEIDAWLLENSLIKKHQPRYNIMLKDDKTYPWIIIKKEDFPRIYWTRKMIKDGSTYFGPYASVGMMHTILDLIKETYTLRTCNLPLTPQNINDGKFKVCLEYQIGNCKGPCQNYQSKADYDQNIEEITAILNGKIGNVIREVKQVVKKASEDLNFELAYSYQKKLLFLEKYQSKSTVVNSAITNIDVVSIASDERYAFVNYLKVVNGSIIQTQTIEIKKRLDETDEELLTIAITEFRTKFSSTSKEIIVPFTIPLLDKNLKFTVPKLGEKKKLLELSEKNVLFFKREKLNQYEKLNPDLRTDRILTQMQKDLRLTQLPQHIECFDNSNFQGKYPVSAIVVFKDAKPSKKDYRHFNVKTVEGPNDFATMEEAVYRRYKRMLEEEQSLPQLIIIDGGKGQLSSAVSSLKKLGIHKKVTVIGIAKRLEELYYPGDSFPLYLDKKSETLKIIQQLRDEAHRFGITFHRKKRDQGTLKTELEIIPGIGKTTADKLLVKFKSVKKIKEATEEELAQVLNKKQIIALTDYFKA</sequence>
<keyword evidence="2 7" id="KW-0227">DNA damage</keyword>
<dbReference type="EMBL" id="WNXD01000002">
    <property type="protein sequence ID" value="MBB2146688.1"/>
    <property type="molecule type" value="Genomic_DNA"/>
</dbReference>
<keyword evidence="4 7" id="KW-0267">Excision nuclease</keyword>
<accession>A0A923E277</accession>
<proteinExistence type="inferred from homology"/>
<dbReference type="GO" id="GO:0003677">
    <property type="term" value="F:DNA binding"/>
    <property type="evidence" value="ECO:0007669"/>
    <property type="project" value="UniProtKB-UniRule"/>
</dbReference>
<comment type="similarity">
    <text evidence="7">Belongs to the UvrC family.</text>
</comment>
<dbReference type="InterPro" id="IPR035901">
    <property type="entry name" value="GIY-YIG_endonuc_sf"/>
</dbReference>
<dbReference type="InterPro" id="IPR010994">
    <property type="entry name" value="RuvA_2-like"/>
</dbReference>
<dbReference type="FunFam" id="3.40.1440.10:FF:000001">
    <property type="entry name" value="UvrABC system protein C"/>
    <property type="match status" value="1"/>
</dbReference>
<keyword evidence="6 7" id="KW-0742">SOS response</keyword>
<dbReference type="NCBIfam" id="TIGR00194">
    <property type="entry name" value="uvrC"/>
    <property type="match status" value="1"/>
</dbReference>
<dbReference type="GO" id="GO:0005737">
    <property type="term" value="C:cytoplasm"/>
    <property type="evidence" value="ECO:0007669"/>
    <property type="project" value="UniProtKB-SubCell"/>
</dbReference>